<evidence type="ECO:0000313" key="4">
    <source>
        <dbReference type="EMBL" id="ACY99869.1"/>
    </source>
</evidence>
<dbReference type="InterPro" id="IPR024516">
    <property type="entry name" value="Mce_C"/>
</dbReference>
<dbReference type="OrthoDB" id="9774928at2"/>
<dbReference type="InterPro" id="IPR052336">
    <property type="entry name" value="MlaD_Phospholipid_Transporter"/>
</dbReference>
<evidence type="ECO:0000259" key="2">
    <source>
        <dbReference type="Pfam" id="PF02470"/>
    </source>
</evidence>
<dbReference type="EMBL" id="CP001738">
    <property type="protein sequence ID" value="ACY99869.1"/>
    <property type="molecule type" value="Genomic_DNA"/>
</dbReference>
<feature type="domain" description="Mammalian cell entry C-terminal" evidence="3">
    <location>
        <begin position="143"/>
        <end position="318"/>
    </location>
</feature>
<accession>D1A399</accession>
<dbReference type="Proteomes" id="UP000001918">
    <property type="component" value="Chromosome"/>
</dbReference>
<dbReference type="STRING" id="471852.Tcur_4342"/>
<reference evidence="4 5" key="1">
    <citation type="journal article" date="2011" name="Stand. Genomic Sci.">
        <title>Complete genome sequence of Thermomonospora curvata type strain (B9).</title>
        <authorList>
            <person name="Chertkov O."/>
            <person name="Sikorski J."/>
            <person name="Nolan M."/>
            <person name="Lapidus A."/>
            <person name="Lucas S."/>
            <person name="Del Rio T.G."/>
            <person name="Tice H."/>
            <person name="Cheng J.F."/>
            <person name="Goodwin L."/>
            <person name="Pitluck S."/>
            <person name="Liolios K."/>
            <person name="Ivanova N."/>
            <person name="Mavromatis K."/>
            <person name="Mikhailova N."/>
            <person name="Ovchinnikova G."/>
            <person name="Pati A."/>
            <person name="Chen A."/>
            <person name="Palaniappan K."/>
            <person name="Djao O.D."/>
            <person name="Land M."/>
            <person name="Hauser L."/>
            <person name="Chang Y.J."/>
            <person name="Jeffries C.D."/>
            <person name="Brettin T."/>
            <person name="Han C."/>
            <person name="Detter J.C."/>
            <person name="Rohde M."/>
            <person name="Goker M."/>
            <person name="Woyke T."/>
            <person name="Bristow J."/>
            <person name="Eisen J.A."/>
            <person name="Markowitz V."/>
            <person name="Hugenholtz P."/>
            <person name="Klenk H.P."/>
            <person name="Kyrpides N.C."/>
        </authorList>
    </citation>
    <scope>NUCLEOTIDE SEQUENCE [LARGE SCALE GENOMIC DNA]</scope>
    <source>
        <strain evidence="5">ATCC 19995 / DSM 43183 / JCM 3096 / KCTC 9072 / NBRC 15933 / NCIMB 10081 / Henssen B9</strain>
    </source>
</reference>
<dbReference type="Pfam" id="PF11887">
    <property type="entry name" value="Mce4_CUP1"/>
    <property type="match status" value="1"/>
</dbReference>
<feature type="region of interest" description="Disordered" evidence="1">
    <location>
        <begin position="381"/>
        <end position="440"/>
    </location>
</feature>
<gene>
    <name evidence="4" type="ordered locus">Tcur_4342</name>
</gene>
<name>D1A399_THECD</name>
<dbReference type="PANTHER" id="PTHR33371">
    <property type="entry name" value="INTERMEMBRANE PHOSPHOLIPID TRANSPORT SYSTEM BINDING PROTEIN MLAD-RELATED"/>
    <property type="match status" value="1"/>
</dbReference>
<dbReference type="InterPro" id="IPR003399">
    <property type="entry name" value="Mce/MlaD"/>
</dbReference>
<evidence type="ECO:0000259" key="3">
    <source>
        <dbReference type="Pfam" id="PF11887"/>
    </source>
</evidence>
<evidence type="ECO:0000313" key="5">
    <source>
        <dbReference type="Proteomes" id="UP000001918"/>
    </source>
</evidence>
<dbReference type="GO" id="GO:0005576">
    <property type="term" value="C:extracellular region"/>
    <property type="evidence" value="ECO:0007669"/>
    <property type="project" value="TreeGrafter"/>
</dbReference>
<proteinExistence type="predicted"/>
<sequence length="440" mass="46550">MSRVTRSDGAARRLPGRLGLAAAAAALSVGLSGCSFTGVESIPLPGGPDLGERPITVRAEFANVLDLVPQSVVKLNDVSVGKVTKVELQRGSTPGQSWQAVVTFKLRRDVNLPDNARATITQTSLLGEKFVALSPPVGETPSADRLGDGDLIPLSRTGRGAEIEEVLSAMSLLLNGGGLEQVSTITQELNAVMNGRTDTIKSVLHKVDTFVGTLDRHRGAIVRAIDSIDRLSKQLADERATITATIDQTGPAIEILEQNRADLTRMLVSLDKLSRTTTRVINASHADMVANLKSLQTTLQYLNKAGSNLPKALETMTTFPFPATFANVLRGDYGNLHMTLDLDMKNLTQNLLGGTELEYLVKQGRQMRLLLKPPSLSVQQPPLGVLPDLPQQQGTGGAGGATPSPGATATPSATPGARPRALGPTGASSDLYRLMTGGYQ</sequence>
<evidence type="ECO:0000256" key="1">
    <source>
        <dbReference type="SAM" id="MobiDB-lite"/>
    </source>
</evidence>
<dbReference type="PANTHER" id="PTHR33371:SF15">
    <property type="entry name" value="LIPOPROTEIN LPRN"/>
    <property type="match status" value="1"/>
</dbReference>
<dbReference type="HOGENOM" id="CLU_045966_2_0_11"/>
<feature type="compositionally biased region" description="Low complexity" evidence="1">
    <location>
        <begin position="401"/>
        <end position="421"/>
    </location>
</feature>
<dbReference type="RefSeq" id="WP_012854652.1">
    <property type="nucleotide sequence ID" value="NC_013510.1"/>
</dbReference>
<dbReference type="NCBIfam" id="TIGR00996">
    <property type="entry name" value="Mtu_fam_mce"/>
    <property type="match status" value="1"/>
</dbReference>
<feature type="domain" description="Mce/MlaD" evidence="2">
    <location>
        <begin position="54"/>
        <end position="136"/>
    </location>
</feature>
<protein>
    <submittedName>
        <fullName evidence="4">Virulence factor Mce family protein</fullName>
    </submittedName>
</protein>
<dbReference type="eggNOG" id="COG1463">
    <property type="taxonomic scope" value="Bacteria"/>
</dbReference>
<dbReference type="InterPro" id="IPR005693">
    <property type="entry name" value="Mce"/>
</dbReference>
<dbReference type="PROSITE" id="PS51257">
    <property type="entry name" value="PROKAR_LIPOPROTEIN"/>
    <property type="match status" value="1"/>
</dbReference>
<keyword evidence="5" id="KW-1185">Reference proteome</keyword>
<dbReference type="AlphaFoldDB" id="D1A399"/>
<dbReference type="Pfam" id="PF02470">
    <property type="entry name" value="MlaD"/>
    <property type="match status" value="1"/>
</dbReference>
<dbReference type="KEGG" id="tcu:Tcur_4342"/>
<organism evidence="4 5">
    <name type="scientific">Thermomonospora curvata (strain ATCC 19995 / DSM 43183 / JCM 3096 / KCTC 9072 / NBRC 15933 / NCIMB 10081 / Henssen B9)</name>
    <dbReference type="NCBI Taxonomy" id="471852"/>
    <lineage>
        <taxon>Bacteria</taxon>
        <taxon>Bacillati</taxon>
        <taxon>Actinomycetota</taxon>
        <taxon>Actinomycetes</taxon>
        <taxon>Streptosporangiales</taxon>
        <taxon>Thermomonosporaceae</taxon>
        <taxon>Thermomonospora</taxon>
    </lineage>
</organism>